<dbReference type="EMBL" id="JAIWYP010000005">
    <property type="protein sequence ID" value="KAH3821298.1"/>
    <property type="molecule type" value="Genomic_DNA"/>
</dbReference>
<protein>
    <submittedName>
        <fullName evidence="1">Uncharacterized protein</fullName>
    </submittedName>
</protein>
<evidence type="ECO:0000313" key="1">
    <source>
        <dbReference type="EMBL" id="KAH3821298.1"/>
    </source>
</evidence>
<reference evidence="1" key="2">
    <citation type="submission" date="2020-11" db="EMBL/GenBank/DDBJ databases">
        <authorList>
            <person name="McCartney M.A."/>
            <person name="Auch B."/>
            <person name="Kono T."/>
            <person name="Mallez S."/>
            <person name="Becker A."/>
            <person name="Gohl D.M."/>
            <person name="Silverstein K.A.T."/>
            <person name="Koren S."/>
            <person name="Bechman K.B."/>
            <person name="Herman A."/>
            <person name="Abrahante J.E."/>
            <person name="Garbe J."/>
        </authorList>
    </citation>
    <scope>NUCLEOTIDE SEQUENCE</scope>
    <source>
        <strain evidence="1">Duluth1</strain>
        <tissue evidence="1">Whole animal</tissue>
    </source>
</reference>
<proteinExistence type="predicted"/>
<gene>
    <name evidence="1" type="ORF">DPMN_123061</name>
</gene>
<organism evidence="1 2">
    <name type="scientific">Dreissena polymorpha</name>
    <name type="common">Zebra mussel</name>
    <name type="synonym">Mytilus polymorpha</name>
    <dbReference type="NCBI Taxonomy" id="45954"/>
    <lineage>
        <taxon>Eukaryota</taxon>
        <taxon>Metazoa</taxon>
        <taxon>Spiralia</taxon>
        <taxon>Lophotrochozoa</taxon>
        <taxon>Mollusca</taxon>
        <taxon>Bivalvia</taxon>
        <taxon>Autobranchia</taxon>
        <taxon>Heteroconchia</taxon>
        <taxon>Euheterodonta</taxon>
        <taxon>Imparidentia</taxon>
        <taxon>Neoheterodontei</taxon>
        <taxon>Myida</taxon>
        <taxon>Dreissenoidea</taxon>
        <taxon>Dreissenidae</taxon>
        <taxon>Dreissena</taxon>
    </lineage>
</organism>
<reference evidence="1" key="1">
    <citation type="journal article" date="2019" name="bioRxiv">
        <title>The Genome of the Zebra Mussel, Dreissena polymorpha: A Resource for Invasive Species Research.</title>
        <authorList>
            <person name="McCartney M.A."/>
            <person name="Auch B."/>
            <person name="Kono T."/>
            <person name="Mallez S."/>
            <person name="Zhang Y."/>
            <person name="Obille A."/>
            <person name="Becker A."/>
            <person name="Abrahante J.E."/>
            <person name="Garbe J."/>
            <person name="Badalamenti J.P."/>
            <person name="Herman A."/>
            <person name="Mangelson H."/>
            <person name="Liachko I."/>
            <person name="Sullivan S."/>
            <person name="Sone E.D."/>
            <person name="Koren S."/>
            <person name="Silverstein K.A.T."/>
            <person name="Beckman K.B."/>
            <person name="Gohl D.M."/>
        </authorList>
    </citation>
    <scope>NUCLEOTIDE SEQUENCE</scope>
    <source>
        <strain evidence="1">Duluth1</strain>
        <tissue evidence="1">Whole animal</tissue>
    </source>
</reference>
<dbReference type="Proteomes" id="UP000828390">
    <property type="component" value="Unassembled WGS sequence"/>
</dbReference>
<accession>A0A9D4JUS4</accession>
<dbReference type="AlphaFoldDB" id="A0A9D4JUS4"/>
<comment type="caution">
    <text evidence="1">The sequence shown here is derived from an EMBL/GenBank/DDBJ whole genome shotgun (WGS) entry which is preliminary data.</text>
</comment>
<keyword evidence="2" id="KW-1185">Reference proteome</keyword>
<name>A0A9D4JUS4_DREPO</name>
<evidence type="ECO:0000313" key="2">
    <source>
        <dbReference type="Proteomes" id="UP000828390"/>
    </source>
</evidence>
<sequence length="79" mass="9099">MAGHVTMSTKRDVSLKRTDKDPIYSRFWELTSNDEANKYKALEESLMMKIQSQVAEISSSTLDVCLVFKTEVCFTKCFH</sequence>